<evidence type="ECO:0000259" key="9">
    <source>
        <dbReference type="Pfam" id="PF13807"/>
    </source>
</evidence>
<evidence type="ECO:0000256" key="6">
    <source>
        <dbReference type="SAM" id="Coils"/>
    </source>
</evidence>
<evidence type="ECO:0000256" key="5">
    <source>
        <dbReference type="ARBA" id="ARBA00023136"/>
    </source>
</evidence>
<keyword evidence="4 7" id="KW-1133">Transmembrane helix</keyword>
<dbReference type="RefSeq" id="WP_315948233.1">
    <property type="nucleotide sequence ID" value="NZ_JAWCUA010000010.1"/>
</dbReference>
<protein>
    <submittedName>
        <fullName evidence="10">Wzz/FepE/Etk N-terminal domain-containing protein</fullName>
    </submittedName>
</protein>
<dbReference type="PANTHER" id="PTHR32309">
    <property type="entry name" value="TYROSINE-PROTEIN KINASE"/>
    <property type="match status" value="1"/>
</dbReference>
<keyword evidence="5 7" id="KW-0472">Membrane</keyword>
<dbReference type="Pfam" id="PF13807">
    <property type="entry name" value="GNVR"/>
    <property type="match status" value="1"/>
</dbReference>
<dbReference type="Pfam" id="PF02706">
    <property type="entry name" value="Wzz"/>
    <property type="match status" value="1"/>
</dbReference>
<sequence>MKNKENNELTELKAKLDIYEKWHNEESKFSNLNSSFSAGQSPDDEIDLKELWNVIWAGKLKIFVITAVFGIASVFYALSLPNIYKATTVLAPTNQESSGGLGGLASQYGGLAAMAGINLGGSGDNKIEHALELMKSWHYLDSFITKYNLKPTFMAVVGWNKTTNQLVYDDLLYNKTTKAWILGSDNITLEPSSLATYKTVSGSISVTQEKDTGLINLNVSHYSPNVAYDLTKLLTKELNDHFRNLDKQEAEASINFLTNKIDGTSNTEMRQVFYSMIEAHSKTLMMTEVNKQYLVKTLVPTMMPEQKDKPKRALIVVLGTMLGGILSVLFVLIRYFKNKN</sequence>
<feature type="coiled-coil region" evidence="6">
    <location>
        <begin position="231"/>
        <end position="267"/>
    </location>
</feature>
<organism evidence="10 11">
    <name type="scientific">Psychrosphaera aquimarina</name>
    <dbReference type="NCBI Taxonomy" id="2044854"/>
    <lineage>
        <taxon>Bacteria</taxon>
        <taxon>Pseudomonadati</taxon>
        <taxon>Pseudomonadota</taxon>
        <taxon>Gammaproteobacteria</taxon>
        <taxon>Alteromonadales</taxon>
        <taxon>Pseudoalteromonadaceae</taxon>
        <taxon>Psychrosphaera</taxon>
    </lineage>
</organism>
<keyword evidence="6" id="KW-0175">Coiled coil</keyword>
<name>A0ABU3R4D6_9GAMM</name>
<accession>A0ABU3R4D6</accession>
<evidence type="ECO:0000259" key="8">
    <source>
        <dbReference type="Pfam" id="PF02706"/>
    </source>
</evidence>
<evidence type="ECO:0000256" key="1">
    <source>
        <dbReference type="ARBA" id="ARBA00004651"/>
    </source>
</evidence>
<proteinExistence type="predicted"/>
<evidence type="ECO:0000256" key="3">
    <source>
        <dbReference type="ARBA" id="ARBA00022692"/>
    </source>
</evidence>
<dbReference type="InterPro" id="IPR050445">
    <property type="entry name" value="Bact_polysacc_biosynth/exp"/>
</dbReference>
<gene>
    <name evidence="10" type="ORF">RT723_16480</name>
</gene>
<evidence type="ECO:0000313" key="10">
    <source>
        <dbReference type="EMBL" id="MDU0114557.1"/>
    </source>
</evidence>
<dbReference type="Proteomes" id="UP001257914">
    <property type="component" value="Unassembled WGS sequence"/>
</dbReference>
<comment type="caution">
    <text evidence="10">The sequence shown here is derived from an EMBL/GenBank/DDBJ whole genome shotgun (WGS) entry which is preliminary data.</text>
</comment>
<dbReference type="InterPro" id="IPR032807">
    <property type="entry name" value="GNVR"/>
</dbReference>
<evidence type="ECO:0000256" key="2">
    <source>
        <dbReference type="ARBA" id="ARBA00022475"/>
    </source>
</evidence>
<evidence type="ECO:0000313" key="11">
    <source>
        <dbReference type="Proteomes" id="UP001257914"/>
    </source>
</evidence>
<keyword evidence="2" id="KW-1003">Cell membrane</keyword>
<evidence type="ECO:0000256" key="7">
    <source>
        <dbReference type="SAM" id="Phobius"/>
    </source>
</evidence>
<feature type="transmembrane region" description="Helical" evidence="7">
    <location>
        <begin position="60"/>
        <end position="78"/>
    </location>
</feature>
<feature type="transmembrane region" description="Helical" evidence="7">
    <location>
        <begin position="313"/>
        <end position="336"/>
    </location>
</feature>
<dbReference type="InterPro" id="IPR003856">
    <property type="entry name" value="LPS_length_determ_N"/>
</dbReference>
<dbReference type="PANTHER" id="PTHR32309:SF13">
    <property type="entry name" value="FERRIC ENTEROBACTIN TRANSPORT PROTEIN FEPE"/>
    <property type="match status" value="1"/>
</dbReference>
<feature type="domain" description="Polysaccharide chain length determinant N-terminal" evidence="8">
    <location>
        <begin position="44"/>
        <end position="100"/>
    </location>
</feature>
<keyword evidence="11" id="KW-1185">Reference proteome</keyword>
<comment type="subcellular location">
    <subcellularLocation>
        <location evidence="1">Cell membrane</location>
        <topology evidence="1">Multi-pass membrane protein</topology>
    </subcellularLocation>
</comment>
<evidence type="ECO:0000256" key="4">
    <source>
        <dbReference type="ARBA" id="ARBA00022989"/>
    </source>
</evidence>
<dbReference type="EMBL" id="JAWCUA010000010">
    <property type="protein sequence ID" value="MDU0114557.1"/>
    <property type="molecule type" value="Genomic_DNA"/>
</dbReference>
<keyword evidence="3 7" id="KW-0812">Transmembrane</keyword>
<reference evidence="10 11" key="1">
    <citation type="submission" date="2023-10" db="EMBL/GenBank/DDBJ databases">
        <title>Psychrosphaera aquimaarina strain SW33 isolated from seawater.</title>
        <authorList>
            <person name="Bayburt H."/>
            <person name="Kim J.M."/>
            <person name="Choi B.J."/>
            <person name="Jeon C.O."/>
        </authorList>
    </citation>
    <scope>NUCLEOTIDE SEQUENCE [LARGE SCALE GENOMIC DNA]</scope>
    <source>
        <strain evidence="10 11">KCTC 52743</strain>
    </source>
</reference>
<feature type="domain" description="Tyrosine-protein kinase G-rich" evidence="9">
    <location>
        <begin position="291"/>
        <end position="335"/>
    </location>
</feature>